<organism evidence="1 2">
    <name type="scientific">Nocardia iowensis</name>
    <dbReference type="NCBI Taxonomy" id="204891"/>
    <lineage>
        <taxon>Bacteria</taxon>
        <taxon>Bacillati</taxon>
        <taxon>Actinomycetota</taxon>
        <taxon>Actinomycetes</taxon>
        <taxon>Mycobacteriales</taxon>
        <taxon>Nocardiaceae</taxon>
        <taxon>Nocardia</taxon>
    </lineage>
</organism>
<proteinExistence type="predicted"/>
<evidence type="ECO:0000313" key="2">
    <source>
        <dbReference type="Proteomes" id="UP000694257"/>
    </source>
</evidence>
<accession>A0ABX8S0T7</accession>
<gene>
    <name evidence="1" type="ORF">KV110_17560</name>
</gene>
<evidence type="ECO:0000313" key="1">
    <source>
        <dbReference type="EMBL" id="QXN94697.1"/>
    </source>
</evidence>
<dbReference type="RefSeq" id="WP_218477340.1">
    <property type="nucleotide sequence ID" value="NZ_BAABJN010000004.1"/>
</dbReference>
<dbReference type="EMBL" id="CP078145">
    <property type="protein sequence ID" value="QXN94697.1"/>
    <property type="molecule type" value="Genomic_DNA"/>
</dbReference>
<name>A0ABX8S0T7_NOCIO</name>
<protein>
    <submittedName>
        <fullName evidence="1">Uncharacterized protein</fullName>
    </submittedName>
</protein>
<sequence length="140" mass="15346">MSDLLLEEAYRFLDWAREHGARLDGTDNSVWFVQGVVESMSVDAEEESSLRAVKCLAYSVYLAELLAATCSGVRCVVDGVGMHLREVFAVRDGAPIQLTLSWIQGGLVDPAANNIVFKFAGALRDFGEPQRAQALLEQLL</sequence>
<dbReference type="Proteomes" id="UP000694257">
    <property type="component" value="Chromosome"/>
</dbReference>
<reference evidence="1 2" key="1">
    <citation type="submission" date="2021-07" db="EMBL/GenBank/DDBJ databases">
        <title>Whole Genome Sequence of Nocardia Iowensis.</title>
        <authorList>
            <person name="Lamm A."/>
            <person name="Collins-Fairclough A.M."/>
            <person name="Bunk B."/>
            <person name="Sproer C."/>
        </authorList>
    </citation>
    <scope>NUCLEOTIDE SEQUENCE [LARGE SCALE GENOMIC DNA]</scope>
    <source>
        <strain evidence="1 2">NRRL 5646</strain>
    </source>
</reference>
<keyword evidence="2" id="KW-1185">Reference proteome</keyword>